<evidence type="ECO:0000313" key="9">
    <source>
        <dbReference type="EMBL" id="MFC4527541.1"/>
    </source>
</evidence>
<feature type="compositionally biased region" description="Low complexity" evidence="3">
    <location>
        <begin position="378"/>
        <end position="407"/>
    </location>
</feature>
<name>A0ABV9C3K5_9GAMM</name>
<dbReference type="Pfam" id="PF25917">
    <property type="entry name" value="BSH_RND"/>
    <property type="match status" value="1"/>
</dbReference>
<dbReference type="NCBIfam" id="TIGR01730">
    <property type="entry name" value="RND_mfp"/>
    <property type="match status" value="1"/>
</dbReference>
<feature type="signal peptide" evidence="4">
    <location>
        <begin position="1"/>
        <end position="19"/>
    </location>
</feature>
<dbReference type="InterPro" id="IPR058625">
    <property type="entry name" value="MdtA-like_BSH"/>
</dbReference>
<evidence type="ECO:0000256" key="1">
    <source>
        <dbReference type="ARBA" id="ARBA00004519"/>
    </source>
</evidence>
<dbReference type="PROSITE" id="PS51257">
    <property type="entry name" value="PROKAR_LIPOPROTEIN"/>
    <property type="match status" value="1"/>
</dbReference>
<feature type="domain" description="Multidrug resistance protein MdtA-like C-terminal permuted SH3" evidence="8">
    <location>
        <begin position="308"/>
        <end position="369"/>
    </location>
</feature>
<comment type="subcellular location">
    <subcellularLocation>
        <location evidence="1">Cell inner membrane</location>
        <topology evidence="1">Lipid-anchor</topology>
    </subcellularLocation>
</comment>
<dbReference type="InterPro" id="IPR058627">
    <property type="entry name" value="MdtA-like_C"/>
</dbReference>
<evidence type="ECO:0000256" key="3">
    <source>
        <dbReference type="SAM" id="MobiDB-lite"/>
    </source>
</evidence>
<dbReference type="InterPro" id="IPR006143">
    <property type="entry name" value="RND_pump_MFP"/>
</dbReference>
<protein>
    <submittedName>
        <fullName evidence="9">Efflux RND transporter periplasmic adaptor subunit</fullName>
    </submittedName>
</protein>
<evidence type="ECO:0000259" key="6">
    <source>
        <dbReference type="Pfam" id="PF25917"/>
    </source>
</evidence>
<feature type="domain" description="Multidrug resistance protein MdtA-like barrel-sandwich hybrid" evidence="6">
    <location>
        <begin position="63"/>
        <end position="198"/>
    </location>
</feature>
<feature type="region of interest" description="Disordered" evidence="3">
    <location>
        <begin position="371"/>
        <end position="407"/>
    </location>
</feature>
<evidence type="ECO:0000256" key="2">
    <source>
        <dbReference type="ARBA" id="ARBA00009477"/>
    </source>
</evidence>
<feature type="chain" id="PRO_5047185453" evidence="4">
    <location>
        <begin position="20"/>
        <end position="407"/>
    </location>
</feature>
<gene>
    <name evidence="9" type="ORF">ACFO5W_12925</name>
</gene>
<organism evidence="9 10">
    <name type="scientific">Dyella halodurans</name>
    <dbReference type="NCBI Taxonomy" id="1920171"/>
    <lineage>
        <taxon>Bacteria</taxon>
        <taxon>Pseudomonadati</taxon>
        <taxon>Pseudomonadota</taxon>
        <taxon>Gammaproteobacteria</taxon>
        <taxon>Lysobacterales</taxon>
        <taxon>Rhodanobacteraceae</taxon>
        <taxon>Dyella</taxon>
    </lineage>
</organism>
<comment type="caution">
    <text evidence="9">The sequence shown here is derived from an EMBL/GenBank/DDBJ whole genome shotgun (WGS) entry which is preliminary data.</text>
</comment>
<keyword evidence="10" id="KW-1185">Reference proteome</keyword>
<dbReference type="Gene3D" id="2.40.30.170">
    <property type="match status" value="1"/>
</dbReference>
<dbReference type="PANTHER" id="PTHR30158">
    <property type="entry name" value="ACRA/E-RELATED COMPONENT OF DRUG EFFLUX TRANSPORTER"/>
    <property type="match status" value="1"/>
</dbReference>
<dbReference type="Pfam" id="PF25876">
    <property type="entry name" value="HH_MFP_RND"/>
    <property type="match status" value="1"/>
</dbReference>
<dbReference type="InterPro" id="IPR058624">
    <property type="entry name" value="MdtA-like_HH"/>
</dbReference>
<feature type="domain" description="Multidrug resistance protein MdtA-like alpha-helical hairpin" evidence="5">
    <location>
        <begin position="107"/>
        <end position="171"/>
    </location>
</feature>
<dbReference type="Gene3D" id="2.40.50.100">
    <property type="match status" value="1"/>
</dbReference>
<evidence type="ECO:0000256" key="4">
    <source>
        <dbReference type="SAM" id="SignalP"/>
    </source>
</evidence>
<dbReference type="EMBL" id="JBHSGA010000017">
    <property type="protein sequence ID" value="MFC4527541.1"/>
    <property type="molecule type" value="Genomic_DNA"/>
</dbReference>
<dbReference type="RefSeq" id="WP_266150221.1">
    <property type="nucleotide sequence ID" value="NZ_CP064028.1"/>
</dbReference>
<feature type="domain" description="Multidrug resistance protein MdtA-like beta-barrel" evidence="7">
    <location>
        <begin position="214"/>
        <end position="302"/>
    </location>
</feature>
<dbReference type="PANTHER" id="PTHR30158:SF3">
    <property type="entry name" value="MULTIDRUG EFFLUX PUMP SUBUNIT ACRA-RELATED"/>
    <property type="match status" value="1"/>
</dbReference>
<dbReference type="Gene3D" id="1.10.287.470">
    <property type="entry name" value="Helix hairpin bin"/>
    <property type="match status" value="1"/>
</dbReference>
<dbReference type="Pfam" id="PF25944">
    <property type="entry name" value="Beta-barrel_RND"/>
    <property type="match status" value="1"/>
</dbReference>
<proteinExistence type="inferred from homology"/>
<comment type="similarity">
    <text evidence="2">Belongs to the membrane fusion protein (MFP) (TC 8.A.1) family.</text>
</comment>
<sequence length="407" mass="42577">MKSSSLRTPLLCLGLLSLAACGKGKEQGPPQMPPPEVGVVKVQPQTEPLRKSLVGRLSPYRSGDVRARVSGLLLKRVYVEGSDVKQGQLMFEIDPAPYQAALNADLANLAAAKATYANAHVQAERDRALVPKGFVSKAQLDADEATERSSAAAVLQAEAVVQTARVNLSYTKITAPIDGRSGQQQVTEGAIVGSSTADTGANATLLTTVDQLDPLYVNFTMSVADLDRLRRAQNTGKVTLSEQNKATVAVTLPDGSVYDQQGTLDFSDTTVNPSTGAVNLRAQLPNPNRTLLPGQYVTIDANLGEQHNVFLVPQAALLRDTVGAYTMVVGEDGKVVRKNVTANDTSGNNWIVTNGLQAGDQVVVSGLQRVKEGAPAKAAPWQPDQGAPGGAAKPGQAPASGKPAGGQ</sequence>
<accession>A0ABV9C3K5</accession>
<dbReference type="Proteomes" id="UP001595961">
    <property type="component" value="Unassembled WGS sequence"/>
</dbReference>
<reference evidence="10" key="1">
    <citation type="journal article" date="2019" name="Int. J. Syst. Evol. Microbiol.">
        <title>The Global Catalogue of Microorganisms (GCM) 10K type strain sequencing project: providing services to taxonomists for standard genome sequencing and annotation.</title>
        <authorList>
            <consortium name="The Broad Institute Genomics Platform"/>
            <consortium name="The Broad Institute Genome Sequencing Center for Infectious Disease"/>
            <person name="Wu L."/>
            <person name="Ma J."/>
        </authorList>
    </citation>
    <scope>NUCLEOTIDE SEQUENCE [LARGE SCALE GENOMIC DNA]</scope>
    <source>
        <strain evidence="10">CCM 4481</strain>
    </source>
</reference>
<dbReference type="SUPFAM" id="SSF111369">
    <property type="entry name" value="HlyD-like secretion proteins"/>
    <property type="match status" value="1"/>
</dbReference>
<dbReference type="Gene3D" id="2.40.420.20">
    <property type="match status" value="1"/>
</dbReference>
<evidence type="ECO:0000259" key="8">
    <source>
        <dbReference type="Pfam" id="PF25967"/>
    </source>
</evidence>
<evidence type="ECO:0000313" key="10">
    <source>
        <dbReference type="Proteomes" id="UP001595961"/>
    </source>
</evidence>
<dbReference type="InterPro" id="IPR058626">
    <property type="entry name" value="MdtA-like_b-barrel"/>
</dbReference>
<keyword evidence="4" id="KW-0732">Signal</keyword>
<evidence type="ECO:0000259" key="7">
    <source>
        <dbReference type="Pfam" id="PF25944"/>
    </source>
</evidence>
<evidence type="ECO:0000259" key="5">
    <source>
        <dbReference type="Pfam" id="PF25876"/>
    </source>
</evidence>
<dbReference type="Pfam" id="PF25967">
    <property type="entry name" value="RND-MFP_C"/>
    <property type="match status" value="1"/>
</dbReference>